<protein>
    <recommendedName>
        <fullName evidence="4">Helix-turn-helix domain-containing protein</fullName>
    </recommendedName>
</protein>
<comment type="caution">
    <text evidence="2">The sequence shown here is derived from an EMBL/GenBank/DDBJ whole genome shotgun (WGS) entry which is preliminary data.</text>
</comment>
<proteinExistence type="predicted"/>
<dbReference type="SUPFAM" id="SSF46955">
    <property type="entry name" value="Putative DNA-binding domain"/>
    <property type="match status" value="1"/>
</dbReference>
<evidence type="ECO:0000313" key="3">
    <source>
        <dbReference type="Proteomes" id="UP000239504"/>
    </source>
</evidence>
<accession>A0A2S7K000</accession>
<sequence length="207" mass="22930">MEKRGERSFSLSETYGERARGASAGRSMTSWSAARRRAFHRAQPGGWRSAWANTEDRPRDSAKASKEQVQAGDAHAESMARTIAAAAAAAVHFLSAARAADPDLLSISDVACVLRCTEDTVRRIPRNDLPVHRVGKSNLYFREDLLRFVRTRPIRQSGAAERVDHDEHGARVKDAEAEKAKVADLVRAVLDCKAIDAREPSNKRRVR</sequence>
<evidence type="ECO:0000256" key="1">
    <source>
        <dbReference type="SAM" id="MobiDB-lite"/>
    </source>
</evidence>
<feature type="region of interest" description="Disordered" evidence="1">
    <location>
        <begin position="1"/>
        <end position="75"/>
    </location>
</feature>
<dbReference type="OrthoDB" id="7068969at2"/>
<reference evidence="2 3" key="1">
    <citation type="submission" date="2017-12" db="EMBL/GenBank/DDBJ databases">
        <authorList>
            <person name="Hurst M.R.H."/>
        </authorList>
    </citation>
    <scope>NUCLEOTIDE SEQUENCE [LARGE SCALE GENOMIC DNA]</scope>
    <source>
        <strain evidence="2 3">SY-3-19</strain>
    </source>
</reference>
<keyword evidence="3" id="KW-1185">Reference proteome</keyword>
<dbReference type="EMBL" id="PJCH01000016">
    <property type="protein sequence ID" value="PQA85839.1"/>
    <property type="molecule type" value="Genomic_DNA"/>
</dbReference>
<dbReference type="RefSeq" id="WP_104831892.1">
    <property type="nucleotide sequence ID" value="NZ_PJCH01000016.1"/>
</dbReference>
<gene>
    <name evidence="2" type="ORF">CW354_20075</name>
</gene>
<name>A0A2S7K000_9PROT</name>
<feature type="compositionally biased region" description="Basic and acidic residues" evidence="1">
    <location>
        <begin position="54"/>
        <end position="66"/>
    </location>
</feature>
<dbReference type="Proteomes" id="UP000239504">
    <property type="component" value="Unassembled WGS sequence"/>
</dbReference>
<dbReference type="AlphaFoldDB" id="A0A2S7K000"/>
<dbReference type="InterPro" id="IPR009061">
    <property type="entry name" value="DNA-bd_dom_put_sf"/>
</dbReference>
<evidence type="ECO:0000313" key="2">
    <source>
        <dbReference type="EMBL" id="PQA85839.1"/>
    </source>
</evidence>
<organism evidence="2 3">
    <name type="scientific">Hyphococcus luteus</name>
    <dbReference type="NCBI Taxonomy" id="2058213"/>
    <lineage>
        <taxon>Bacteria</taxon>
        <taxon>Pseudomonadati</taxon>
        <taxon>Pseudomonadota</taxon>
        <taxon>Alphaproteobacteria</taxon>
        <taxon>Parvularculales</taxon>
        <taxon>Parvularculaceae</taxon>
        <taxon>Hyphococcus</taxon>
    </lineage>
</organism>
<evidence type="ECO:0008006" key="4">
    <source>
        <dbReference type="Google" id="ProtNLM"/>
    </source>
</evidence>